<keyword evidence="2" id="KW-1185">Reference proteome</keyword>
<dbReference type="Proteomes" id="UP001549036">
    <property type="component" value="Unassembled WGS sequence"/>
</dbReference>
<gene>
    <name evidence="1" type="ORF">ABID26_005378</name>
</gene>
<organism evidence="1 2">
    <name type="scientific">Mesorhizobium shonense</name>
    <dbReference type="NCBI Taxonomy" id="1209948"/>
    <lineage>
        <taxon>Bacteria</taxon>
        <taxon>Pseudomonadati</taxon>
        <taxon>Pseudomonadota</taxon>
        <taxon>Alphaproteobacteria</taxon>
        <taxon>Hyphomicrobiales</taxon>
        <taxon>Phyllobacteriaceae</taxon>
        <taxon>Mesorhizobium</taxon>
    </lineage>
</organism>
<comment type="caution">
    <text evidence="1">The sequence shown here is derived from an EMBL/GenBank/DDBJ whole genome shotgun (WGS) entry which is preliminary data.</text>
</comment>
<evidence type="ECO:0000313" key="1">
    <source>
        <dbReference type="EMBL" id="MET3595963.1"/>
    </source>
</evidence>
<protein>
    <submittedName>
        <fullName evidence="1">Uncharacterized protein</fullName>
    </submittedName>
</protein>
<dbReference type="RefSeq" id="WP_354417017.1">
    <property type="nucleotide sequence ID" value="NZ_JBEPLM010000012.1"/>
</dbReference>
<evidence type="ECO:0000313" key="2">
    <source>
        <dbReference type="Proteomes" id="UP001549036"/>
    </source>
</evidence>
<reference evidence="1 2" key="1">
    <citation type="submission" date="2024-06" db="EMBL/GenBank/DDBJ databases">
        <title>Genomic Encyclopedia of Type Strains, Phase IV (KMG-IV): sequencing the most valuable type-strain genomes for metagenomic binning, comparative biology and taxonomic classification.</title>
        <authorList>
            <person name="Goeker M."/>
        </authorList>
    </citation>
    <scope>NUCLEOTIDE SEQUENCE [LARGE SCALE GENOMIC DNA]</scope>
    <source>
        <strain evidence="1 2">DSM 29846</strain>
    </source>
</reference>
<proteinExistence type="predicted"/>
<name>A0ABV2HZG0_9HYPH</name>
<sequence>MGLVVNHPNAKTVWTTLAYSRGVTSTTITIETDLALNPGDPAFNGAAVQALLDAAALQAGQRGFSADTFQLVEANQPT</sequence>
<accession>A0ABV2HZG0</accession>
<dbReference type="EMBL" id="JBEPLM010000012">
    <property type="protein sequence ID" value="MET3595963.1"/>
    <property type="molecule type" value="Genomic_DNA"/>
</dbReference>